<protein>
    <recommendedName>
        <fullName evidence="2">PucR C-terminal helix-turn-helix domain-containing protein</fullName>
    </recommendedName>
</protein>
<dbReference type="Gene3D" id="1.10.10.2840">
    <property type="entry name" value="PucR C-terminal helix-turn-helix domain"/>
    <property type="match status" value="2"/>
</dbReference>
<evidence type="ECO:0000256" key="1">
    <source>
        <dbReference type="SAM" id="MobiDB-lite"/>
    </source>
</evidence>
<evidence type="ECO:0000313" key="3">
    <source>
        <dbReference type="EMBL" id="OKH95156.1"/>
    </source>
</evidence>
<feature type="region of interest" description="Disordered" evidence="1">
    <location>
        <begin position="468"/>
        <end position="498"/>
    </location>
</feature>
<sequence>MRRGSTCPTLVVMDSDAVVIRRLIAAAARSGARLIAEAAHTINGWAVLADPIAGAIYSTPPDAAEDGIRAAAAPPATDAGETTPVTVHPVAGAALVLCPGTDTSSRRADLVATATTGLLDVRARRTLDLRPAEIRLHTAAVRLLLRGETTLAHTILGTLAPTATVYRLTGPDPQRAHHALRRALQPTAPDNGEHTLLTLQGGELTVIALHPAADNGRVLRLIARAAERHHLLGGVADPCALDMITTAWDEAGQAQTAATPGHRLAPVTGLGDRALLRLIPPDRLTAWARTLLHPLDTTARRLLNIWLRTASIGTTAHILGVSRATVRTRLRTTAHLLHTPLDSATTQAQLLLALRTPTPTPDAAATADPPPTRDPSSRAPLPVALTDEPTAHRWATTLLAPLDAPPLRIALRVWLQHLGHTAPAADALGLHRTTLNRWLDEITERLAADLTSPATRAELHLACLTLDEHSGPGGLPRRGGRTFTGGAPAERTPPPPEK</sequence>
<dbReference type="InterPro" id="IPR042070">
    <property type="entry name" value="PucR_C-HTH_sf"/>
</dbReference>
<dbReference type="InterPro" id="IPR025736">
    <property type="entry name" value="PucR_C-HTH_dom"/>
</dbReference>
<evidence type="ECO:0000259" key="2">
    <source>
        <dbReference type="Pfam" id="PF13556"/>
    </source>
</evidence>
<proteinExistence type="predicted"/>
<dbReference type="EMBL" id="LFBV01000002">
    <property type="protein sequence ID" value="OKH95156.1"/>
    <property type="molecule type" value="Genomic_DNA"/>
</dbReference>
<name>A0A1Q4VBF7_9ACTN</name>
<feature type="region of interest" description="Disordered" evidence="1">
    <location>
        <begin position="358"/>
        <end position="380"/>
    </location>
</feature>
<evidence type="ECO:0000313" key="4">
    <source>
        <dbReference type="Proteomes" id="UP000186455"/>
    </source>
</evidence>
<dbReference type="Pfam" id="PF13556">
    <property type="entry name" value="HTH_30"/>
    <property type="match status" value="1"/>
</dbReference>
<comment type="caution">
    <text evidence="3">The sequence shown here is derived from an EMBL/GenBank/DDBJ whole genome shotgun (WGS) entry which is preliminary data.</text>
</comment>
<reference evidence="3 4" key="1">
    <citation type="submission" date="2015-06" db="EMBL/GenBank/DDBJ databases">
        <title>Cloning and characterization of the uncialamcin biosynthetic gene cluster.</title>
        <authorList>
            <person name="Yan X."/>
            <person name="Huang T."/>
            <person name="Ge H."/>
            <person name="Shen B."/>
        </authorList>
    </citation>
    <scope>NUCLEOTIDE SEQUENCE [LARGE SCALE GENOMIC DNA]</scope>
    <source>
        <strain evidence="3 4">DCA2648</strain>
    </source>
</reference>
<dbReference type="InterPro" id="IPR051448">
    <property type="entry name" value="CdaR-like_regulators"/>
</dbReference>
<feature type="domain" description="PucR C-terminal helix-turn-helix" evidence="2">
    <location>
        <begin position="410"/>
        <end position="464"/>
    </location>
</feature>
<feature type="compositionally biased region" description="Low complexity" evidence="1">
    <location>
        <begin position="358"/>
        <end position="367"/>
    </location>
</feature>
<dbReference type="AlphaFoldDB" id="A0A1Q4VBF7"/>
<gene>
    <name evidence="3" type="ORF">AB852_08725</name>
</gene>
<dbReference type="STRING" id="1048205.AB852_08725"/>
<dbReference type="PANTHER" id="PTHR33744:SF1">
    <property type="entry name" value="DNA-BINDING TRANSCRIPTIONAL ACTIVATOR ADER"/>
    <property type="match status" value="1"/>
</dbReference>
<organism evidence="3 4">
    <name type="scientific">Streptomyces uncialis</name>
    <dbReference type="NCBI Taxonomy" id="1048205"/>
    <lineage>
        <taxon>Bacteria</taxon>
        <taxon>Bacillati</taxon>
        <taxon>Actinomycetota</taxon>
        <taxon>Actinomycetes</taxon>
        <taxon>Kitasatosporales</taxon>
        <taxon>Streptomycetaceae</taxon>
        <taxon>Streptomyces</taxon>
    </lineage>
</organism>
<dbReference type="Proteomes" id="UP000186455">
    <property type="component" value="Unassembled WGS sequence"/>
</dbReference>
<keyword evidence="4" id="KW-1185">Reference proteome</keyword>
<accession>A0A1Q4VBF7</accession>
<dbReference type="PANTHER" id="PTHR33744">
    <property type="entry name" value="CARBOHYDRATE DIACID REGULATOR"/>
    <property type="match status" value="1"/>
</dbReference>